<keyword evidence="9" id="KW-0472">Membrane</keyword>
<dbReference type="EC" id="2.7.11.1" evidence="1"/>
<evidence type="ECO:0000256" key="9">
    <source>
        <dbReference type="SAM" id="Phobius"/>
    </source>
</evidence>
<evidence type="ECO:0000256" key="6">
    <source>
        <dbReference type="ARBA" id="ARBA00022840"/>
    </source>
</evidence>
<name>A0A5B9PFZ7_9BACT</name>
<keyword evidence="9" id="KW-1133">Transmembrane helix</keyword>
<dbReference type="Gene3D" id="1.10.510.10">
    <property type="entry name" value="Transferase(Phosphotransferase) domain 1"/>
    <property type="match status" value="1"/>
</dbReference>
<evidence type="ECO:0000256" key="7">
    <source>
        <dbReference type="PROSITE-ProRule" id="PRU00339"/>
    </source>
</evidence>
<dbReference type="KEGG" id="mff:MFFC18_40410"/>
<dbReference type="SUPFAM" id="SSF56112">
    <property type="entry name" value="Protein kinase-like (PK-like)"/>
    <property type="match status" value="1"/>
</dbReference>
<dbReference type="GO" id="GO:0004674">
    <property type="term" value="F:protein serine/threonine kinase activity"/>
    <property type="evidence" value="ECO:0007669"/>
    <property type="project" value="UniProtKB-KW"/>
</dbReference>
<dbReference type="InterPro" id="IPR019734">
    <property type="entry name" value="TPR_rpt"/>
</dbReference>
<evidence type="ECO:0000313" key="12">
    <source>
        <dbReference type="Proteomes" id="UP000322214"/>
    </source>
</evidence>
<keyword evidence="3 11" id="KW-0808">Transferase</keyword>
<keyword evidence="12" id="KW-1185">Reference proteome</keyword>
<evidence type="ECO:0000256" key="8">
    <source>
        <dbReference type="PROSITE-ProRule" id="PRU10141"/>
    </source>
</evidence>
<dbReference type="SMART" id="SM00220">
    <property type="entry name" value="S_TKc"/>
    <property type="match status" value="1"/>
</dbReference>
<dbReference type="InterPro" id="IPR000719">
    <property type="entry name" value="Prot_kinase_dom"/>
</dbReference>
<proteinExistence type="predicted"/>
<evidence type="ECO:0000256" key="2">
    <source>
        <dbReference type="ARBA" id="ARBA00022527"/>
    </source>
</evidence>
<dbReference type="PROSITE" id="PS50011">
    <property type="entry name" value="PROTEIN_KINASE_DOM"/>
    <property type="match status" value="1"/>
</dbReference>
<dbReference type="PROSITE" id="PS50005">
    <property type="entry name" value="TPR"/>
    <property type="match status" value="1"/>
</dbReference>
<dbReference type="PROSITE" id="PS00107">
    <property type="entry name" value="PROTEIN_KINASE_ATP"/>
    <property type="match status" value="1"/>
</dbReference>
<dbReference type="PANTHER" id="PTHR43289">
    <property type="entry name" value="MITOGEN-ACTIVATED PROTEIN KINASE KINASE KINASE 20-RELATED"/>
    <property type="match status" value="1"/>
</dbReference>
<dbReference type="STRING" id="980251.GCA_001642875_02231"/>
<protein>
    <recommendedName>
        <fullName evidence="1">non-specific serine/threonine protein kinase</fullName>
        <ecNumber evidence="1">2.7.11.1</ecNumber>
    </recommendedName>
</protein>
<evidence type="ECO:0000256" key="3">
    <source>
        <dbReference type="ARBA" id="ARBA00022679"/>
    </source>
</evidence>
<dbReference type="CDD" id="cd14014">
    <property type="entry name" value="STKc_PknB_like"/>
    <property type="match status" value="1"/>
</dbReference>
<dbReference type="AlphaFoldDB" id="A0A5B9PFZ7"/>
<keyword evidence="5 11" id="KW-0418">Kinase</keyword>
<evidence type="ECO:0000259" key="10">
    <source>
        <dbReference type="PROSITE" id="PS50011"/>
    </source>
</evidence>
<dbReference type="FunFam" id="1.10.510.10:FF:000021">
    <property type="entry name" value="Serine/threonine protein kinase"/>
    <property type="match status" value="1"/>
</dbReference>
<feature type="repeat" description="TPR" evidence="7">
    <location>
        <begin position="495"/>
        <end position="528"/>
    </location>
</feature>
<evidence type="ECO:0000256" key="4">
    <source>
        <dbReference type="ARBA" id="ARBA00022741"/>
    </source>
</evidence>
<evidence type="ECO:0000256" key="5">
    <source>
        <dbReference type="ARBA" id="ARBA00022777"/>
    </source>
</evidence>
<dbReference type="GO" id="GO:0005524">
    <property type="term" value="F:ATP binding"/>
    <property type="evidence" value="ECO:0007669"/>
    <property type="project" value="UniProtKB-UniRule"/>
</dbReference>
<dbReference type="InterPro" id="IPR011009">
    <property type="entry name" value="Kinase-like_dom_sf"/>
</dbReference>
<dbReference type="PANTHER" id="PTHR43289:SF6">
    <property type="entry name" value="SERINE_THREONINE-PROTEIN KINASE NEKL-3"/>
    <property type="match status" value="1"/>
</dbReference>
<gene>
    <name evidence="11" type="primary">pknB_26</name>
    <name evidence="11" type="ORF">MFFC18_40410</name>
</gene>
<dbReference type="EMBL" id="CP042912">
    <property type="protein sequence ID" value="QEG24125.1"/>
    <property type="molecule type" value="Genomic_DNA"/>
</dbReference>
<keyword evidence="6 8" id="KW-0067">ATP-binding</keyword>
<dbReference type="InterPro" id="IPR008271">
    <property type="entry name" value="Ser/Thr_kinase_AS"/>
</dbReference>
<feature type="transmembrane region" description="Helical" evidence="9">
    <location>
        <begin position="394"/>
        <end position="413"/>
    </location>
</feature>
<dbReference type="Pfam" id="PF00069">
    <property type="entry name" value="Pkinase"/>
    <property type="match status" value="1"/>
</dbReference>
<accession>A0A5B9PFZ7</accession>
<feature type="binding site" evidence="8">
    <location>
        <position position="112"/>
    </location>
    <ligand>
        <name>ATP</name>
        <dbReference type="ChEBI" id="CHEBI:30616"/>
    </ligand>
</feature>
<evidence type="ECO:0000256" key="1">
    <source>
        <dbReference type="ARBA" id="ARBA00012513"/>
    </source>
</evidence>
<dbReference type="InterPro" id="IPR017441">
    <property type="entry name" value="Protein_kinase_ATP_BS"/>
</dbReference>
<feature type="transmembrane region" description="Helical" evidence="9">
    <location>
        <begin position="27"/>
        <end position="44"/>
    </location>
</feature>
<feature type="domain" description="Protein kinase" evidence="10">
    <location>
        <begin position="83"/>
        <end position="341"/>
    </location>
</feature>
<dbReference type="PROSITE" id="PS00108">
    <property type="entry name" value="PROTEIN_KINASE_ST"/>
    <property type="match status" value="1"/>
</dbReference>
<keyword evidence="7" id="KW-0802">TPR repeat</keyword>
<sequence>MEECRRFENRKSVFYRKKDLFQENQNHFLNLTYAWIVIVFVFRVKHNISTDRKKVFDLLPPMEHLADNSQSHSDLAGLKIGDYRLLRRLGSGGMADVYLAVQESLKRNVALKILKKHLANDEGYVDRFKREAQAAAGLVHANIVQIFEVGQANGFHFIAQEYVRGRNLKQYLGRYGAVPPDMALSVLRQSAMALQKGDEHDVVHRDIKPENILLTSNGEIKIADFGLARVGDEADNTLTRAGITVGTPLYMSPEQIEGAEVDIRSDIYSLGVTLYHMLVGQPPFDGDSPLVIAVKHTSETPGLISDHRSDLPGELDTIVNAMLSKKKEDRPQSPMQLMKMLQAINVEASNGFDWKLFEVQMHSRELVAGIPMLHEVAQTESFVRPKKGRRTYSPLWLVVPAMILLSLVAWWGGSQIADQYSGLKNLRNDDLEVAEELEVPMECDVEEQYLSAYWNSREIPADDFERRKLLWKAVGEYFPPNAATTDVHKTELYNLRAKCRLGELYIESGDLDRASEIYDELASQDEMSLEFRTTGYAGKAITLSMRPVDSFRNGGIQEQESMIRLCLDDEGHVRENKDLLNQFLKERILVLLERIKSYGKYTPPPRPTDFAKSRKVRSANWFGI</sequence>
<organism evidence="11 12">
    <name type="scientific">Mariniblastus fucicola</name>
    <dbReference type="NCBI Taxonomy" id="980251"/>
    <lineage>
        <taxon>Bacteria</taxon>
        <taxon>Pseudomonadati</taxon>
        <taxon>Planctomycetota</taxon>
        <taxon>Planctomycetia</taxon>
        <taxon>Pirellulales</taxon>
        <taxon>Pirellulaceae</taxon>
        <taxon>Mariniblastus</taxon>
    </lineage>
</organism>
<keyword evidence="2" id="KW-0723">Serine/threonine-protein kinase</keyword>
<dbReference type="Gene3D" id="3.30.200.20">
    <property type="entry name" value="Phosphorylase Kinase, domain 1"/>
    <property type="match status" value="1"/>
</dbReference>
<keyword evidence="4 8" id="KW-0547">Nucleotide-binding</keyword>
<reference evidence="11 12" key="1">
    <citation type="submission" date="2019-08" db="EMBL/GenBank/DDBJ databases">
        <title>Deep-cultivation of Planctomycetes and their phenomic and genomic characterization uncovers novel biology.</title>
        <authorList>
            <person name="Wiegand S."/>
            <person name="Jogler M."/>
            <person name="Boedeker C."/>
            <person name="Pinto D."/>
            <person name="Vollmers J."/>
            <person name="Rivas-Marin E."/>
            <person name="Kohn T."/>
            <person name="Peeters S.H."/>
            <person name="Heuer A."/>
            <person name="Rast P."/>
            <person name="Oberbeckmann S."/>
            <person name="Bunk B."/>
            <person name="Jeske O."/>
            <person name="Meyerdierks A."/>
            <person name="Storesund J.E."/>
            <person name="Kallscheuer N."/>
            <person name="Luecker S."/>
            <person name="Lage O.M."/>
            <person name="Pohl T."/>
            <person name="Merkel B.J."/>
            <person name="Hornburger P."/>
            <person name="Mueller R.-W."/>
            <person name="Bruemmer F."/>
            <person name="Labrenz M."/>
            <person name="Spormann A.M."/>
            <person name="Op den Camp H."/>
            <person name="Overmann J."/>
            <person name="Amann R."/>
            <person name="Jetten M.S.M."/>
            <person name="Mascher T."/>
            <person name="Medema M.H."/>
            <person name="Devos D.P."/>
            <person name="Kaster A.-K."/>
            <person name="Ovreas L."/>
            <person name="Rohde M."/>
            <person name="Galperin M.Y."/>
            <person name="Jogler C."/>
        </authorList>
    </citation>
    <scope>NUCLEOTIDE SEQUENCE [LARGE SCALE GENOMIC DNA]</scope>
    <source>
        <strain evidence="11 12">FC18</strain>
    </source>
</reference>
<evidence type="ECO:0000313" key="11">
    <source>
        <dbReference type="EMBL" id="QEG24125.1"/>
    </source>
</evidence>
<dbReference type="OrthoDB" id="6111975at2"/>
<keyword evidence="9" id="KW-0812">Transmembrane</keyword>
<dbReference type="Proteomes" id="UP000322214">
    <property type="component" value="Chromosome"/>
</dbReference>